<evidence type="ECO:0000313" key="3">
    <source>
        <dbReference type="EMBL" id="MEC4720051.1"/>
    </source>
</evidence>
<dbReference type="EMBL" id="JAWIIV010000009">
    <property type="protein sequence ID" value="MEC4720051.1"/>
    <property type="molecule type" value="Genomic_DNA"/>
</dbReference>
<feature type="transmembrane region" description="Helical" evidence="2">
    <location>
        <begin position="99"/>
        <end position="120"/>
    </location>
</feature>
<gene>
    <name evidence="3" type="ORF">RY831_12885</name>
</gene>
<dbReference type="RefSeq" id="WP_326506766.1">
    <property type="nucleotide sequence ID" value="NZ_JAWIIV010000009.1"/>
</dbReference>
<keyword evidence="2" id="KW-0472">Membrane</keyword>
<feature type="transmembrane region" description="Helical" evidence="2">
    <location>
        <begin position="57"/>
        <end position="78"/>
    </location>
</feature>
<keyword evidence="4" id="KW-1185">Reference proteome</keyword>
<feature type="transmembrane region" description="Helical" evidence="2">
    <location>
        <begin position="204"/>
        <end position="225"/>
    </location>
</feature>
<accession>A0ABU6J9C5</accession>
<evidence type="ECO:0000313" key="4">
    <source>
        <dbReference type="Proteomes" id="UP001352263"/>
    </source>
</evidence>
<dbReference type="Proteomes" id="UP001352263">
    <property type="component" value="Unassembled WGS sequence"/>
</dbReference>
<sequence length="413" mass="45859">MAELTLEGASMAPSLTIEKPEPAAAAARQVRPAKPLAEPDPAAPLPFEFTGSGREYFRIWVVNLLLTILTFGIYSAWAKVRRLQYFYRNTRLNGAVFDYHGNPVAILKGRILAVVLLAAYHVSFDISPIAAIAVGAVLCAVMPWLLARAFRFKMANSSYRGVHFRFRGTVGEAYRQLIIFPLMLGAIGLFVWSVATSFSRNPGIGFMLLIVLVPLFALAAAVPLAHHFLKRYQHEHADFGTTAFYYHGRAADFFKIYAKALGFLFLGSIPAGIFAALTAKIYDVLVNTMFGGLFALLYGLMSAYAFYLFVRAYLESRVQNTVWNHTEIGQHRFESTARARGLLWIHASNLMLITLTLGLYKPFAAVRLIKYRVQSLTLIPDAPLEDFIADRSEDRVGATGQEAGDLFDIDIAL</sequence>
<evidence type="ECO:0000256" key="1">
    <source>
        <dbReference type="SAM" id="MobiDB-lite"/>
    </source>
</evidence>
<feature type="transmembrane region" description="Helical" evidence="2">
    <location>
        <begin position="126"/>
        <end position="147"/>
    </location>
</feature>
<organism evidence="3 4">
    <name type="scientific">Noviherbaspirillum album</name>
    <dbReference type="NCBI Taxonomy" id="3080276"/>
    <lineage>
        <taxon>Bacteria</taxon>
        <taxon>Pseudomonadati</taxon>
        <taxon>Pseudomonadota</taxon>
        <taxon>Betaproteobacteria</taxon>
        <taxon>Burkholderiales</taxon>
        <taxon>Oxalobacteraceae</taxon>
        <taxon>Noviherbaspirillum</taxon>
    </lineage>
</organism>
<evidence type="ECO:0000256" key="2">
    <source>
        <dbReference type="SAM" id="Phobius"/>
    </source>
</evidence>
<protein>
    <submittedName>
        <fullName evidence="3">YjgN family protein</fullName>
    </submittedName>
</protein>
<feature type="region of interest" description="Disordered" evidence="1">
    <location>
        <begin position="1"/>
        <end position="30"/>
    </location>
</feature>
<feature type="transmembrane region" description="Helical" evidence="2">
    <location>
        <begin position="341"/>
        <end position="360"/>
    </location>
</feature>
<proteinExistence type="predicted"/>
<keyword evidence="2" id="KW-0812">Transmembrane</keyword>
<keyword evidence="2" id="KW-1133">Transmembrane helix</keyword>
<dbReference type="Pfam" id="PF05987">
    <property type="entry name" value="DUF898"/>
    <property type="match status" value="1"/>
</dbReference>
<name>A0ABU6J9C5_9BURK</name>
<feature type="transmembrane region" description="Helical" evidence="2">
    <location>
        <begin position="256"/>
        <end position="277"/>
    </location>
</feature>
<reference evidence="3 4" key="1">
    <citation type="submission" date="2023-10" db="EMBL/GenBank/DDBJ databases">
        <title>Noviherbaspirillum sp. CPCC 100848 genome assembly.</title>
        <authorList>
            <person name="Li X.Y."/>
            <person name="Fang X.M."/>
        </authorList>
    </citation>
    <scope>NUCLEOTIDE SEQUENCE [LARGE SCALE GENOMIC DNA]</scope>
    <source>
        <strain evidence="3 4">CPCC 100848</strain>
    </source>
</reference>
<dbReference type="InterPro" id="IPR010295">
    <property type="entry name" value="DUF898"/>
</dbReference>
<feature type="transmembrane region" description="Helical" evidence="2">
    <location>
        <begin position="289"/>
        <end position="310"/>
    </location>
</feature>
<comment type="caution">
    <text evidence="3">The sequence shown here is derived from an EMBL/GenBank/DDBJ whole genome shotgun (WGS) entry which is preliminary data.</text>
</comment>
<feature type="transmembrane region" description="Helical" evidence="2">
    <location>
        <begin position="177"/>
        <end position="198"/>
    </location>
</feature>